<proteinExistence type="predicted"/>
<accession>A0A514TWL2</accession>
<sequence>MYHLLAQQNNPLDPKVSKAMEAIAMVEARFGIRASLETALTCLAREEPGFMWIPPQTSNVALRPNIVGTDFSPEGIAARRLNPNYNRQP</sequence>
<dbReference type="EMBL" id="MN131137">
    <property type="protein sequence ID" value="QDJ97421.1"/>
    <property type="molecule type" value="Genomic_DNA"/>
</dbReference>
<protein>
    <submittedName>
        <fullName evidence="1">Uncharacterized protein</fullName>
    </submittedName>
</protein>
<reference evidence="1" key="1">
    <citation type="submission" date="2019-06" db="EMBL/GenBank/DDBJ databases">
        <title>Complete genome sequence of Aeromonas hydrophila bacteriophage D6.</title>
        <authorList>
            <person name="Rai S."/>
            <person name="Tyagi A."/>
            <person name="Kumar N."/>
            <person name="Singh N."/>
        </authorList>
    </citation>
    <scope>NUCLEOTIDE SEQUENCE [LARGE SCALE GENOMIC DNA]</scope>
</reference>
<keyword evidence="2" id="KW-1185">Reference proteome</keyword>
<evidence type="ECO:0000313" key="2">
    <source>
        <dbReference type="Proteomes" id="UP000317575"/>
    </source>
</evidence>
<gene>
    <name evidence="1" type="ORF">D6_0262</name>
</gene>
<organism evidence="1 2">
    <name type="scientific">Aeromonas phage D6</name>
    <dbReference type="NCBI Taxonomy" id="2593322"/>
    <lineage>
        <taxon>Viruses</taxon>
        <taxon>Duplodnaviria</taxon>
        <taxon>Heunggongvirae</taxon>
        <taxon>Uroviricota</taxon>
        <taxon>Caudoviricetes</taxon>
        <taxon>Chimalliviridae</taxon>
        <taxon>Ludhianavirus</taxon>
        <taxon>Ludhianavirus D6</taxon>
    </lineage>
</organism>
<name>A0A514TWL2_9CAUD</name>
<evidence type="ECO:0000313" key="1">
    <source>
        <dbReference type="EMBL" id="QDJ97421.1"/>
    </source>
</evidence>
<dbReference type="Proteomes" id="UP000317575">
    <property type="component" value="Segment"/>
</dbReference>